<organism evidence="13 14">
    <name type="scientific">Yasminevirus sp. GU-2018</name>
    <dbReference type="NCBI Taxonomy" id="2420051"/>
    <lineage>
        <taxon>Viruses</taxon>
        <taxon>Varidnaviria</taxon>
        <taxon>Bamfordvirae</taxon>
        <taxon>Nucleocytoviricota</taxon>
        <taxon>Megaviricetes</taxon>
        <taxon>Imitervirales</taxon>
        <taxon>Mimiviridae</taxon>
        <taxon>Klosneuvirinae</taxon>
        <taxon>Yasminevirus</taxon>
        <taxon>Yasminevirus saudimassiliense</taxon>
    </lineage>
</organism>
<feature type="compositionally biased region" description="Basic and acidic residues" evidence="11">
    <location>
        <begin position="183"/>
        <end position="201"/>
    </location>
</feature>
<dbReference type="InterPro" id="IPR032678">
    <property type="entry name" value="tRNA-synt_1_cat_dom"/>
</dbReference>
<dbReference type="Proteomes" id="UP000594342">
    <property type="component" value="Unassembled WGS sequence"/>
</dbReference>
<keyword evidence="9 13" id="KW-0030">Aminoacyl-tRNA synthetase</keyword>
<evidence type="ECO:0000256" key="6">
    <source>
        <dbReference type="ARBA" id="ARBA00022833"/>
    </source>
</evidence>
<dbReference type="NCBIfam" id="TIGR00435">
    <property type="entry name" value="cysS"/>
    <property type="match status" value="1"/>
</dbReference>
<dbReference type="InterPro" id="IPR009080">
    <property type="entry name" value="tRNAsynth_Ia_anticodon-bd"/>
</dbReference>
<dbReference type="Pfam" id="PF01406">
    <property type="entry name" value="tRNA-synt_1e"/>
    <property type="match status" value="1"/>
</dbReference>
<reference evidence="13 14" key="1">
    <citation type="submission" date="2018-10" db="EMBL/GenBank/DDBJ databases">
        <authorList>
            <consortium name="IHU Genomes"/>
        </authorList>
    </citation>
    <scope>NUCLEOTIDE SEQUENCE [LARGE SCALE GENOMIC DNA]</scope>
    <source>
        <strain evidence="13 14">A1</strain>
    </source>
</reference>
<accession>A0A5K0U9K3</accession>
<proteinExistence type="predicted"/>
<evidence type="ECO:0000256" key="3">
    <source>
        <dbReference type="ARBA" id="ARBA00022598"/>
    </source>
</evidence>
<comment type="cofactor">
    <cofactor evidence="1">
        <name>Zn(2+)</name>
        <dbReference type="ChEBI" id="CHEBI:29105"/>
    </cofactor>
</comment>
<dbReference type="CDD" id="cd00672">
    <property type="entry name" value="CysRS_core"/>
    <property type="match status" value="1"/>
</dbReference>
<evidence type="ECO:0000256" key="7">
    <source>
        <dbReference type="ARBA" id="ARBA00022840"/>
    </source>
</evidence>
<dbReference type="SUPFAM" id="SSF52374">
    <property type="entry name" value="Nucleotidylyl transferase"/>
    <property type="match status" value="1"/>
</dbReference>
<evidence type="ECO:0000256" key="9">
    <source>
        <dbReference type="ARBA" id="ARBA00023146"/>
    </source>
</evidence>
<keyword evidence="14" id="KW-1185">Reference proteome</keyword>
<keyword evidence="3" id="KW-0436">Ligase</keyword>
<protein>
    <recommendedName>
        <fullName evidence="2">cysteine--tRNA ligase</fullName>
        <ecNumber evidence="2">6.1.1.16</ecNumber>
    </recommendedName>
    <alternativeName>
        <fullName evidence="10">Cysteinyl-tRNA synthetase</fullName>
    </alternativeName>
</protein>
<dbReference type="EC" id="6.1.1.16" evidence="2"/>
<keyword evidence="7" id="KW-0067">ATP-binding</keyword>
<dbReference type="InterPro" id="IPR014729">
    <property type="entry name" value="Rossmann-like_a/b/a_fold"/>
</dbReference>
<gene>
    <name evidence="13" type="ORF">YASMINEVIRUS_1291</name>
</gene>
<dbReference type="PANTHER" id="PTHR10890:SF3">
    <property type="entry name" value="CYSTEINE--TRNA LIGASE, CYTOPLASMIC"/>
    <property type="match status" value="1"/>
</dbReference>
<keyword evidence="4" id="KW-0479">Metal-binding</keyword>
<evidence type="ECO:0000256" key="5">
    <source>
        <dbReference type="ARBA" id="ARBA00022741"/>
    </source>
</evidence>
<dbReference type="Gene3D" id="3.40.50.620">
    <property type="entry name" value="HUPs"/>
    <property type="match status" value="1"/>
</dbReference>
<dbReference type="InterPro" id="IPR024909">
    <property type="entry name" value="Cys-tRNA/MSH_ligase"/>
</dbReference>
<dbReference type="PANTHER" id="PTHR10890">
    <property type="entry name" value="CYSTEINYL-TRNA SYNTHETASE"/>
    <property type="match status" value="1"/>
</dbReference>
<dbReference type="PRINTS" id="PR00983">
    <property type="entry name" value="TRNASYNTHCYS"/>
</dbReference>
<evidence type="ECO:0000256" key="8">
    <source>
        <dbReference type="ARBA" id="ARBA00022917"/>
    </source>
</evidence>
<evidence type="ECO:0000313" key="13">
    <source>
        <dbReference type="EMBL" id="VBB18759.1"/>
    </source>
</evidence>
<dbReference type="InterPro" id="IPR015803">
    <property type="entry name" value="Cys-tRNA-ligase"/>
</dbReference>
<evidence type="ECO:0000256" key="1">
    <source>
        <dbReference type="ARBA" id="ARBA00001947"/>
    </source>
</evidence>
<dbReference type="GO" id="GO:0046872">
    <property type="term" value="F:metal ion binding"/>
    <property type="evidence" value="ECO:0007669"/>
    <property type="project" value="UniProtKB-KW"/>
</dbReference>
<keyword evidence="5" id="KW-0547">Nucleotide-binding</keyword>
<evidence type="ECO:0000256" key="2">
    <source>
        <dbReference type="ARBA" id="ARBA00012832"/>
    </source>
</evidence>
<evidence type="ECO:0000256" key="10">
    <source>
        <dbReference type="ARBA" id="ARBA00031499"/>
    </source>
</evidence>
<dbReference type="EMBL" id="UPSH01000001">
    <property type="protein sequence ID" value="VBB18759.1"/>
    <property type="molecule type" value="Genomic_DNA"/>
</dbReference>
<name>A0A5K0U9K3_9VIRU</name>
<evidence type="ECO:0000313" key="14">
    <source>
        <dbReference type="Proteomes" id="UP000594342"/>
    </source>
</evidence>
<evidence type="ECO:0000256" key="4">
    <source>
        <dbReference type="ARBA" id="ARBA00022723"/>
    </source>
</evidence>
<keyword evidence="6" id="KW-0862">Zinc</keyword>
<sequence>MSINKKEQSLHGITLLDTMSGKTFEVSRNHPLRIYICGPTVYTNTHVGHLKTYMTFDIVRRVLEDHFGVPVRYMMNITNVDDKIIKGTYQKEYGLNDSVDLRSLPTEKYLPNEKFVEFSDNWERDFFRVMDKMGIRRPNIVSRVTEYIDEIIEFVDQIDKNGFAFEDNGSVYFYGTKYNNIKDDEKSAGDDENAYSKDPENPHNFVLLKKTRPYEPGWPSRWGSVRPGWHIECSAMASSVFGENFDIHGGGVDLKFPHHHNELQQSNSRFNNTPSTESHGWVDHFMHTGHLNIEGLKMSRSLKNFITVEEIAKSNTPNQLRMLFLIHRWNEPMDYSDDTIKHAVFFADMFTNFFVQANSILLRQNVKENKKFSQREIDASGVLMRTVMQVDERLRDNIDTPAVIKLLQELISNLFKYVSETETEGDLISKEIVTDVVGYVKRILSMFGVSIGSEKGSDSNEGKLLKVISDIRGELRTTAKNIGTKLKSVDKTLSTEVPKELYALTDRIRDKMLPEIGVQLTDK</sequence>
<comment type="caution">
    <text evidence="13">The sequence shown here is derived from an EMBL/GenBank/DDBJ whole genome shotgun (WGS) entry which is preliminary data.</text>
</comment>
<keyword evidence="8" id="KW-0648">Protein biosynthesis</keyword>
<dbReference type="GO" id="GO:0005524">
    <property type="term" value="F:ATP binding"/>
    <property type="evidence" value="ECO:0007669"/>
    <property type="project" value="UniProtKB-KW"/>
</dbReference>
<feature type="region of interest" description="Disordered" evidence="11">
    <location>
        <begin position="183"/>
        <end position="202"/>
    </location>
</feature>
<dbReference type="GO" id="GO:0004817">
    <property type="term" value="F:cysteine-tRNA ligase activity"/>
    <property type="evidence" value="ECO:0007669"/>
    <property type="project" value="UniProtKB-EC"/>
</dbReference>
<dbReference type="SUPFAM" id="SSF47323">
    <property type="entry name" value="Anticodon-binding domain of a subclass of class I aminoacyl-tRNA synthetases"/>
    <property type="match status" value="1"/>
</dbReference>
<evidence type="ECO:0000256" key="11">
    <source>
        <dbReference type="SAM" id="MobiDB-lite"/>
    </source>
</evidence>
<evidence type="ECO:0000259" key="12">
    <source>
        <dbReference type="Pfam" id="PF01406"/>
    </source>
</evidence>
<feature type="domain" description="tRNA synthetases class I catalytic" evidence="12">
    <location>
        <begin position="24"/>
        <end position="343"/>
    </location>
</feature>